<keyword evidence="6" id="KW-0677">Repeat</keyword>
<evidence type="ECO:0000313" key="12">
    <source>
        <dbReference type="EMBL" id="RLN82411.1"/>
    </source>
</evidence>
<evidence type="ECO:0000259" key="9">
    <source>
        <dbReference type="Pfam" id="PF13844"/>
    </source>
</evidence>
<evidence type="ECO:0000256" key="2">
    <source>
        <dbReference type="ARBA" id="ARBA00005386"/>
    </source>
</evidence>
<dbReference type="SMART" id="SM00028">
    <property type="entry name" value="TPR"/>
    <property type="match status" value="4"/>
</dbReference>
<reference evidence="10" key="1">
    <citation type="journal article" date="2015" name="Genom Data">
        <title>Genome sequences of six Phytophthora species associated with forests in New Zealand.</title>
        <authorList>
            <person name="Studholme D.J."/>
            <person name="McDougal R.L."/>
            <person name="Sambles C."/>
            <person name="Hansen E."/>
            <person name="Hardy G."/>
            <person name="Grant M."/>
            <person name="Ganley R.J."/>
            <person name="Williams N.M."/>
        </authorList>
    </citation>
    <scope>NUCLEOTIDE SEQUENCE</scope>
    <source>
        <strain evidence="10">NZFS 2646</strain>
        <strain evidence="11">NZFS 3630</strain>
    </source>
</reference>
<keyword evidence="13" id="KW-1185">Reference proteome</keyword>
<dbReference type="EC" id="2.4.1.255" evidence="3"/>
<comment type="similarity">
    <text evidence="2">Belongs to the glycosyltransferase 41 family. O-GlcNAc transferase subfamily.</text>
</comment>
<evidence type="ECO:0000256" key="1">
    <source>
        <dbReference type="ARBA" id="ARBA00004922"/>
    </source>
</evidence>
<dbReference type="STRING" id="325452.A0A421GVB4"/>
<dbReference type="Proteomes" id="UP000285624">
    <property type="component" value="Unassembled WGS sequence"/>
</dbReference>
<evidence type="ECO:0000256" key="5">
    <source>
        <dbReference type="ARBA" id="ARBA00022679"/>
    </source>
</evidence>
<evidence type="ECO:0000313" key="11">
    <source>
        <dbReference type="EMBL" id="KAG2530035.1"/>
    </source>
</evidence>
<dbReference type="SUPFAM" id="SSF48452">
    <property type="entry name" value="TPR-like"/>
    <property type="match status" value="1"/>
</dbReference>
<sequence length="467" mass="53811">MYFRWLLVFLALTSLQLILCVSSGVDQLWQVADQLWRAKQLESTMEILLQIEALEPRSLPARIGQAAIYHEWREFDLALGVLSQVLVQEPRNPLVLGRVGEVYLGMHNSLKALEYFQAAEKEIDPRDTVQVDELTHQIALAYYRGGNFVMAATFFQRVSEHGRSAPFFFDFGVTLEKLGKAQAGKAYRHALQIDPTQSYARLNFAALHHLNPSTPPNIKLMAMGNVGAAYESMRDIISALNWYERALLASMNVTYQDEFSARSDRLHLMVHVVRAKLSACVWANAEYEFDMLWEMVTSTQMSMGAPFVDYVVVDKHVVPPAELASAFTEKLVVMPNSYQVNYYEQVLVSAKKVSWRRSLWERDEKKQEDHGFTFVNFNKIDKLETQHNVFWEVILLNLLRAKRSKETFGERQMHKAFYAHEFALCPGFLKLSISGATELEDSSWILLFMVRIRRRPMRSTQVYQSSR</sequence>
<keyword evidence="5" id="KW-0808">Transferase</keyword>
<dbReference type="PANTHER" id="PTHR44998">
    <property type="match status" value="1"/>
</dbReference>
<dbReference type="GO" id="GO:0006493">
    <property type="term" value="P:protein O-linked glycosylation"/>
    <property type="evidence" value="ECO:0007669"/>
    <property type="project" value="TreeGrafter"/>
</dbReference>
<dbReference type="GO" id="GO:0097363">
    <property type="term" value="F:protein O-acetylglucosaminyltransferase activity"/>
    <property type="evidence" value="ECO:0007669"/>
    <property type="project" value="UniProtKB-EC"/>
</dbReference>
<dbReference type="AlphaFoldDB" id="A0A421GVB4"/>
<dbReference type="InterPro" id="IPR019734">
    <property type="entry name" value="TPR_rpt"/>
</dbReference>
<evidence type="ECO:0000313" key="13">
    <source>
        <dbReference type="Proteomes" id="UP000285624"/>
    </source>
</evidence>
<evidence type="ECO:0000256" key="7">
    <source>
        <dbReference type="ARBA" id="ARBA00022803"/>
    </source>
</evidence>
<protein>
    <recommendedName>
        <fullName evidence="3">protein O-GlcNAc transferase</fullName>
        <ecNumber evidence="3">2.4.1.255</ecNumber>
    </recommendedName>
</protein>
<reference evidence="12 13" key="2">
    <citation type="submission" date="2018-07" db="EMBL/GenBank/DDBJ databases">
        <title>Genome sequencing of oomycete isolates from Chile give support for New Zealand origin for Phytophthora kernoviae and make available the first Nothophytophthora sp. genome.</title>
        <authorList>
            <person name="Studholme D.J."/>
            <person name="Sanfuentes E."/>
            <person name="Panda P."/>
            <person name="Hill R."/>
            <person name="Sambles C."/>
            <person name="Grant M."/>
            <person name="Williams N.M."/>
            <person name="Mcdougal R.L."/>
        </authorList>
    </citation>
    <scope>NUCLEOTIDE SEQUENCE [LARGE SCALE GENOMIC DNA]</scope>
    <source>
        <strain evidence="12">Chile4</strain>
    </source>
</reference>
<evidence type="ECO:0000256" key="6">
    <source>
        <dbReference type="ARBA" id="ARBA00022737"/>
    </source>
</evidence>
<evidence type="ECO:0000256" key="8">
    <source>
        <dbReference type="SAM" id="SignalP"/>
    </source>
</evidence>
<organism evidence="12 13">
    <name type="scientific">Phytophthora kernoviae</name>
    <dbReference type="NCBI Taxonomy" id="325452"/>
    <lineage>
        <taxon>Eukaryota</taxon>
        <taxon>Sar</taxon>
        <taxon>Stramenopiles</taxon>
        <taxon>Oomycota</taxon>
        <taxon>Peronosporomycetes</taxon>
        <taxon>Peronosporales</taxon>
        <taxon>Peronosporaceae</taxon>
        <taxon>Phytophthora</taxon>
    </lineage>
</organism>
<keyword evidence="4" id="KW-0328">Glycosyltransferase</keyword>
<keyword evidence="7" id="KW-0802">TPR repeat</keyword>
<evidence type="ECO:0000256" key="4">
    <source>
        <dbReference type="ARBA" id="ARBA00022676"/>
    </source>
</evidence>
<proteinExistence type="inferred from homology"/>
<evidence type="ECO:0000256" key="3">
    <source>
        <dbReference type="ARBA" id="ARBA00011970"/>
    </source>
</evidence>
<dbReference type="PANTHER" id="PTHR44998:SF1">
    <property type="entry name" value="UDP-N-ACETYLGLUCOSAMINE--PEPTIDE N-ACETYLGLUCOSAMINYLTRANSFERASE 110 KDA SUBUNIT"/>
    <property type="match status" value="1"/>
</dbReference>
<feature type="signal peptide" evidence="8">
    <location>
        <begin position="1"/>
        <end position="20"/>
    </location>
</feature>
<reference evidence="10" key="3">
    <citation type="submission" date="2020-06" db="EMBL/GenBank/DDBJ databases">
        <authorList>
            <person name="Studholme D.J."/>
        </authorList>
    </citation>
    <scope>NUCLEOTIDE SEQUENCE</scope>
    <source>
        <strain evidence="10">NZFS 2646</strain>
        <strain evidence="11">NZFS 3630</strain>
    </source>
</reference>
<dbReference type="EMBL" id="JPWU03000038">
    <property type="protein sequence ID" value="KAG2530035.1"/>
    <property type="molecule type" value="Genomic_DNA"/>
</dbReference>
<dbReference type="Proteomes" id="UP000792063">
    <property type="component" value="Unassembled WGS sequence"/>
</dbReference>
<dbReference type="InterPro" id="IPR029489">
    <property type="entry name" value="OGT/SEC/SPY_C"/>
</dbReference>
<dbReference type="EMBL" id="MBDN02000054">
    <property type="protein sequence ID" value="RLN82411.1"/>
    <property type="molecule type" value="Genomic_DNA"/>
</dbReference>
<comment type="pathway">
    <text evidence="1">Protein modification; protein glycosylation.</text>
</comment>
<comment type="caution">
    <text evidence="12">The sequence shown here is derived from an EMBL/GenBank/DDBJ whole genome shotgun (WGS) entry which is preliminary data.</text>
</comment>
<dbReference type="EMBL" id="JPWV03000061">
    <property type="protein sequence ID" value="KAG2527050.1"/>
    <property type="molecule type" value="Genomic_DNA"/>
</dbReference>
<keyword evidence="8" id="KW-0732">Signal</keyword>
<evidence type="ECO:0000313" key="10">
    <source>
        <dbReference type="EMBL" id="KAG2527050.1"/>
    </source>
</evidence>
<dbReference type="Gene3D" id="1.25.40.10">
    <property type="entry name" value="Tetratricopeptide repeat domain"/>
    <property type="match status" value="1"/>
</dbReference>
<accession>A0A421GVB4</accession>
<feature type="domain" description="O-GlcNAc transferase C-terminal" evidence="9">
    <location>
        <begin position="302"/>
        <end position="393"/>
    </location>
</feature>
<dbReference type="InterPro" id="IPR011990">
    <property type="entry name" value="TPR-like_helical_dom_sf"/>
</dbReference>
<dbReference type="Proteomes" id="UP000785171">
    <property type="component" value="Unassembled WGS sequence"/>
</dbReference>
<feature type="chain" id="PRO_5036351016" description="protein O-GlcNAc transferase" evidence="8">
    <location>
        <begin position="21"/>
        <end position="467"/>
    </location>
</feature>
<name>A0A421GVB4_9STRA</name>
<gene>
    <name evidence="12" type="ORF">BBO99_00002931</name>
    <name evidence="10" type="ORF">JM16_002897</name>
    <name evidence="11" type="ORF">JM18_002441</name>
</gene>
<dbReference type="Pfam" id="PF13844">
    <property type="entry name" value="Glyco_transf_41"/>
    <property type="match status" value="1"/>
</dbReference>
<dbReference type="Gene3D" id="3.40.50.11380">
    <property type="match status" value="1"/>
</dbReference>